<dbReference type="RefSeq" id="WP_149859347.1">
    <property type="nucleotide sequence ID" value="NZ_VUOD01000001.1"/>
</dbReference>
<dbReference type="AlphaFoldDB" id="A0A5B2ZBT3"/>
<dbReference type="PANTHER" id="PTHR22912:SF224">
    <property type="entry name" value="DIHYDROLIPOYL DEHYDROGENASE"/>
    <property type="match status" value="1"/>
</dbReference>
<evidence type="ECO:0000256" key="7">
    <source>
        <dbReference type="ARBA" id="ARBA00022827"/>
    </source>
</evidence>
<evidence type="ECO:0000256" key="2">
    <source>
        <dbReference type="ARBA" id="ARBA00007532"/>
    </source>
</evidence>
<dbReference type="Pfam" id="PF07992">
    <property type="entry name" value="Pyr_redox_2"/>
    <property type="match status" value="1"/>
</dbReference>
<dbReference type="InterPro" id="IPR023753">
    <property type="entry name" value="FAD/NAD-binding_dom"/>
</dbReference>
<evidence type="ECO:0000256" key="15">
    <source>
        <dbReference type="PIRSR" id="PIRSR000350-4"/>
    </source>
</evidence>
<gene>
    <name evidence="19" type="primary">lpdA</name>
    <name evidence="19" type="ORF">F0415_01085</name>
</gene>
<keyword evidence="5" id="KW-0963">Cytoplasm</keyword>
<evidence type="ECO:0000256" key="8">
    <source>
        <dbReference type="ARBA" id="ARBA00023002"/>
    </source>
</evidence>
<dbReference type="GO" id="GO:0005737">
    <property type="term" value="C:cytoplasm"/>
    <property type="evidence" value="ECO:0007669"/>
    <property type="project" value="UniProtKB-SubCell"/>
</dbReference>
<dbReference type="GO" id="GO:0004148">
    <property type="term" value="F:dihydrolipoyl dehydrogenase (NADH) activity"/>
    <property type="evidence" value="ECO:0007669"/>
    <property type="project" value="UniProtKB-EC"/>
</dbReference>
<feature type="disulfide bond" description="Redox-active" evidence="15">
    <location>
        <begin position="49"/>
        <end position="54"/>
    </location>
</feature>
<dbReference type="EC" id="1.8.1.4" evidence="3 16"/>
<evidence type="ECO:0000256" key="10">
    <source>
        <dbReference type="ARBA" id="ARBA00023157"/>
    </source>
</evidence>
<dbReference type="PANTHER" id="PTHR22912">
    <property type="entry name" value="DISULFIDE OXIDOREDUCTASE"/>
    <property type="match status" value="1"/>
</dbReference>
<dbReference type="InterPro" id="IPR016156">
    <property type="entry name" value="FAD/NAD-linked_Rdtase_dimer_sf"/>
</dbReference>
<dbReference type="PIRSF" id="PIRSF000350">
    <property type="entry name" value="Mercury_reductase_MerA"/>
    <property type="match status" value="1"/>
</dbReference>
<dbReference type="NCBIfam" id="TIGR01350">
    <property type="entry name" value="lipoamide_DH"/>
    <property type="match status" value="1"/>
</dbReference>
<dbReference type="Pfam" id="PF02852">
    <property type="entry name" value="Pyr_redox_dim"/>
    <property type="match status" value="1"/>
</dbReference>
<feature type="binding site" evidence="14">
    <location>
        <position position="278"/>
    </location>
    <ligand>
        <name>NAD(+)</name>
        <dbReference type="ChEBI" id="CHEBI:57540"/>
    </ligand>
</feature>
<evidence type="ECO:0000256" key="6">
    <source>
        <dbReference type="ARBA" id="ARBA00022630"/>
    </source>
</evidence>
<feature type="domain" description="Pyridine nucleotide-disulphide oxidoreductase dimerisation" evidence="17">
    <location>
        <begin position="353"/>
        <end position="461"/>
    </location>
</feature>
<dbReference type="InterPro" id="IPR012999">
    <property type="entry name" value="Pyr_OxRdtase_I_AS"/>
</dbReference>
<feature type="binding site" evidence="14">
    <location>
        <position position="319"/>
    </location>
    <ligand>
        <name>FAD</name>
        <dbReference type="ChEBI" id="CHEBI:57692"/>
    </ligand>
</feature>
<comment type="subcellular location">
    <subcellularLocation>
        <location evidence="1">Cytoplasm</location>
    </subcellularLocation>
</comment>
<evidence type="ECO:0000256" key="3">
    <source>
        <dbReference type="ARBA" id="ARBA00012608"/>
    </source>
</evidence>
<dbReference type="FunFam" id="3.30.390.30:FF:000001">
    <property type="entry name" value="Dihydrolipoyl dehydrogenase"/>
    <property type="match status" value="1"/>
</dbReference>
<accession>A0A5B2ZBT3</accession>
<evidence type="ECO:0000256" key="14">
    <source>
        <dbReference type="PIRSR" id="PIRSR000350-3"/>
    </source>
</evidence>
<keyword evidence="11 16" id="KW-0676">Redox-active center</keyword>
<dbReference type="GO" id="GO:0050660">
    <property type="term" value="F:flavin adenine dinucleotide binding"/>
    <property type="evidence" value="ECO:0007669"/>
    <property type="project" value="InterPro"/>
</dbReference>
<dbReference type="InterPro" id="IPR001100">
    <property type="entry name" value="Pyr_nuc-diS_OxRdtase"/>
</dbReference>
<keyword evidence="10" id="KW-1015">Disulfide bond</keyword>
<comment type="miscellaneous">
    <text evidence="16">The active site is a redox-active disulfide bond.</text>
</comment>
<keyword evidence="7 14" id="KW-0274">FAD</keyword>
<dbReference type="PROSITE" id="PS00076">
    <property type="entry name" value="PYRIDINE_REDOX_1"/>
    <property type="match status" value="1"/>
</dbReference>
<evidence type="ECO:0000256" key="11">
    <source>
        <dbReference type="ARBA" id="ARBA00023284"/>
    </source>
</evidence>
<evidence type="ECO:0000259" key="18">
    <source>
        <dbReference type="Pfam" id="PF07992"/>
    </source>
</evidence>
<dbReference type="EMBL" id="VUOD01000001">
    <property type="protein sequence ID" value="KAA2286128.1"/>
    <property type="molecule type" value="Genomic_DNA"/>
</dbReference>
<keyword evidence="9 14" id="KW-0520">NAD</keyword>
<dbReference type="Gene3D" id="3.30.390.30">
    <property type="match status" value="1"/>
</dbReference>
<dbReference type="InterPro" id="IPR036188">
    <property type="entry name" value="FAD/NAD-bd_sf"/>
</dbReference>
<comment type="cofactor">
    <cofactor evidence="14 16">
        <name>FAD</name>
        <dbReference type="ChEBI" id="CHEBI:57692"/>
    </cofactor>
    <text evidence="14 16">Binds 1 FAD per subunit.</text>
</comment>
<proteinExistence type="inferred from homology"/>
<evidence type="ECO:0000256" key="1">
    <source>
        <dbReference type="ARBA" id="ARBA00004496"/>
    </source>
</evidence>
<evidence type="ECO:0000256" key="12">
    <source>
        <dbReference type="ARBA" id="ARBA00049187"/>
    </source>
</evidence>
<feature type="binding site" evidence="14">
    <location>
        <position position="58"/>
    </location>
    <ligand>
        <name>FAD</name>
        <dbReference type="ChEBI" id="CHEBI:57692"/>
    </ligand>
</feature>
<keyword evidence="6 16" id="KW-0285">Flavoprotein</keyword>
<dbReference type="InterPro" id="IPR006258">
    <property type="entry name" value="Lipoamide_DH"/>
</dbReference>
<keyword evidence="14" id="KW-0547">Nucleotide-binding</keyword>
<dbReference type="Proteomes" id="UP000322165">
    <property type="component" value="Unassembled WGS sequence"/>
</dbReference>
<evidence type="ECO:0000259" key="17">
    <source>
        <dbReference type="Pfam" id="PF02852"/>
    </source>
</evidence>
<comment type="catalytic activity">
    <reaction evidence="12 16">
        <text>N(6)-[(R)-dihydrolipoyl]-L-lysyl-[protein] + NAD(+) = N(6)-[(R)-lipoyl]-L-lysyl-[protein] + NADH + H(+)</text>
        <dbReference type="Rhea" id="RHEA:15045"/>
        <dbReference type="Rhea" id="RHEA-COMP:10474"/>
        <dbReference type="Rhea" id="RHEA-COMP:10475"/>
        <dbReference type="ChEBI" id="CHEBI:15378"/>
        <dbReference type="ChEBI" id="CHEBI:57540"/>
        <dbReference type="ChEBI" id="CHEBI:57945"/>
        <dbReference type="ChEBI" id="CHEBI:83099"/>
        <dbReference type="ChEBI" id="CHEBI:83100"/>
        <dbReference type="EC" id="1.8.1.4"/>
    </reaction>
</comment>
<dbReference type="InterPro" id="IPR004099">
    <property type="entry name" value="Pyr_nucl-diS_OxRdtase_dimer"/>
</dbReference>
<feature type="binding site" evidence="14">
    <location>
        <begin position="325"/>
        <end position="328"/>
    </location>
    <ligand>
        <name>FAD</name>
        <dbReference type="ChEBI" id="CHEBI:57692"/>
    </ligand>
</feature>
<dbReference type="InterPro" id="IPR050151">
    <property type="entry name" value="Class-I_Pyr_Nuc-Dis_Oxidored"/>
</dbReference>
<feature type="domain" description="FAD/NAD(P)-binding" evidence="18">
    <location>
        <begin position="5"/>
        <end position="334"/>
    </location>
</feature>
<feature type="binding site" evidence="14">
    <location>
        <position position="211"/>
    </location>
    <ligand>
        <name>NAD(+)</name>
        <dbReference type="ChEBI" id="CHEBI:57540"/>
    </ligand>
</feature>
<evidence type="ECO:0000256" key="16">
    <source>
        <dbReference type="RuleBase" id="RU003692"/>
    </source>
</evidence>
<dbReference type="Gene3D" id="3.50.50.60">
    <property type="entry name" value="FAD/NAD(P)-binding domain"/>
    <property type="match status" value="2"/>
</dbReference>
<evidence type="ECO:0000256" key="9">
    <source>
        <dbReference type="ARBA" id="ARBA00023027"/>
    </source>
</evidence>
<reference evidence="19 20" key="1">
    <citation type="submission" date="2019-09" db="EMBL/GenBank/DDBJ databases">
        <title>Arenimonas chukotkensis sp. nov., a bacterium isolated from Chukotka hot spring, Arctic region, Russia.</title>
        <authorList>
            <person name="Zayulina K.S."/>
            <person name="Prokofeva M.I."/>
            <person name="Elcheninov A.G."/>
            <person name="Novikov A."/>
            <person name="Kochetkova T.V."/>
            <person name="Kublanov I.V."/>
        </authorList>
    </citation>
    <scope>NUCLEOTIDE SEQUENCE [LARGE SCALE GENOMIC DNA]</scope>
    <source>
        <strain evidence="19 20">3729k</strain>
    </source>
</reference>
<dbReference type="SUPFAM" id="SSF51905">
    <property type="entry name" value="FAD/NAD(P)-binding domain"/>
    <property type="match status" value="1"/>
</dbReference>
<comment type="caution">
    <text evidence="19">The sequence shown here is derived from an EMBL/GenBank/DDBJ whole genome shotgun (WGS) entry which is preliminary data.</text>
</comment>
<sequence>MSEQFDVVVIGAGPAGYHAAIRAAQLGLKTACIDAALGKDGKPALGGTCLRVGCIPSKALLDSSRQWHNLQHLFGEHGISAKDAKIDVKTMIGRKDKIVKQFTGGIAQLFKANKVTPYYGFATLHKDRLVKVRQHEGGEVELRGKHVVLAAGSDSIELPFARFDGKHIVDNVGALDFTEVPKRLGVIGAGVIGLELGSVWKRLGAEVTILEALPDFLAAADADVAKAALREFRKQGLDIRLGAKVSKAEVRKGEVHLSYDDGKQEQSLVVDKLLVAVGRRAATKGLLAEDSGVKLNQRGQIEVDRHCRTGVEGVWAIGDCVRGPMLAHKGFEEGIAVAELIAGLPGHVNLDTIPWVIYTEPEIAWVGKSEKQLKDEGIPYKTGSFPFAAVGRAVAMAEPAGFVKVIAHAETDRILGMHLVGANVSELVHEGVLAMEFHGSAEDLARICHAHPTLSEAIHDAAMAVDKRAIHKAN</sequence>
<evidence type="ECO:0000313" key="20">
    <source>
        <dbReference type="Proteomes" id="UP000322165"/>
    </source>
</evidence>
<protein>
    <recommendedName>
        <fullName evidence="4 16">Dihydrolipoyl dehydrogenase</fullName>
        <ecNumber evidence="3 16">1.8.1.4</ecNumber>
    </recommendedName>
</protein>
<keyword evidence="20" id="KW-1185">Reference proteome</keyword>
<dbReference type="PRINTS" id="PR00368">
    <property type="entry name" value="FADPNR"/>
</dbReference>
<name>A0A5B2ZBT3_9GAMM</name>
<keyword evidence="8 16" id="KW-0560">Oxidoreductase</keyword>
<reference evidence="19 20" key="2">
    <citation type="submission" date="2019-09" db="EMBL/GenBank/DDBJ databases">
        <authorList>
            <person name="Mazur A."/>
        </authorList>
    </citation>
    <scope>NUCLEOTIDE SEQUENCE [LARGE SCALE GENOMIC DNA]</scope>
    <source>
        <strain evidence="19 20">3729k</strain>
    </source>
</reference>
<dbReference type="SUPFAM" id="SSF55424">
    <property type="entry name" value="FAD/NAD-linked reductases, dimerisation (C-terminal) domain"/>
    <property type="match status" value="1"/>
</dbReference>
<dbReference type="PRINTS" id="PR00411">
    <property type="entry name" value="PNDRDTASEI"/>
</dbReference>
<evidence type="ECO:0000256" key="13">
    <source>
        <dbReference type="PIRSR" id="PIRSR000350-2"/>
    </source>
</evidence>
<feature type="binding site" evidence="14">
    <location>
        <begin position="188"/>
        <end position="195"/>
    </location>
    <ligand>
        <name>NAD(+)</name>
        <dbReference type="ChEBI" id="CHEBI:57540"/>
    </ligand>
</feature>
<feature type="active site" description="Proton acceptor" evidence="13">
    <location>
        <position position="451"/>
    </location>
</feature>
<organism evidence="19 20">
    <name type="scientific">Arenimonas fontis</name>
    <dbReference type="NCBI Taxonomy" id="2608255"/>
    <lineage>
        <taxon>Bacteria</taxon>
        <taxon>Pseudomonadati</taxon>
        <taxon>Pseudomonadota</taxon>
        <taxon>Gammaproteobacteria</taxon>
        <taxon>Lysobacterales</taxon>
        <taxon>Lysobacteraceae</taxon>
        <taxon>Arenimonas</taxon>
    </lineage>
</organism>
<evidence type="ECO:0000256" key="4">
    <source>
        <dbReference type="ARBA" id="ARBA00016961"/>
    </source>
</evidence>
<evidence type="ECO:0000313" key="19">
    <source>
        <dbReference type="EMBL" id="KAA2286128.1"/>
    </source>
</evidence>
<evidence type="ECO:0000256" key="5">
    <source>
        <dbReference type="ARBA" id="ARBA00022490"/>
    </source>
</evidence>
<dbReference type="GO" id="GO:0006103">
    <property type="term" value="P:2-oxoglutarate metabolic process"/>
    <property type="evidence" value="ECO:0007669"/>
    <property type="project" value="TreeGrafter"/>
</dbReference>
<comment type="similarity">
    <text evidence="2 16">Belongs to the class-I pyridine nucleotide-disulfide oxidoreductase family.</text>
</comment>